<dbReference type="PROSITE" id="PS51257">
    <property type="entry name" value="PROKAR_LIPOPROTEIN"/>
    <property type="match status" value="1"/>
</dbReference>
<dbReference type="InterPro" id="IPR018490">
    <property type="entry name" value="cNMP-bd_dom_sf"/>
</dbReference>
<dbReference type="PROSITE" id="PS50042">
    <property type="entry name" value="CNMP_BINDING_3"/>
    <property type="match status" value="1"/>
</dbReference>
<dbReference type="GO" id="GO:0005886">
    <property type="term" value="C:plasma membrane"/>
    <property type="evidence" value="ECO:0007669"/>
    <property type="project" value="TreeGrafter"/>
</dbReference>
<evidence type="ECO:0000256" key="6">
    <source>
        <dbReference type="ARBA" id="ARBA00023136"/>
    </source>
</evidence>
<evidence type="ECO:0000256" key="7">
    <source>
        <dbReference type="ARBA" id="ARBA00023286"/>
    </source>
</evidence>
<dbReference type="OrthoDB" id="421226at2759"/>
<dbReference type="OMA" id="ANSMVII"/>
<dbReference type="Pfam" id="PF00520">
    <property type="entry name" value="Ion_trans"/>
    <property type="match status" value="1"/>
</dbReference>
<keyword evidence="8" id="KW-0407">Ion channel</keyword>
<dbReference type="SMART" id="SM00100">
    <property type="entry name" value="cNMP"/>
    <property type="match status" value="1"/>
</dbReference>
<organism evidence="13">
    <name type="scientific">Thelazia callipaeda</name>
    <name type="common">Oriental eyeworm</name>
    <name type="synonym">Parasitic nematode</name>
    <dbReference type="NCBI Taxonomy" id="103827"/>
    <lineage>
        <taxon>Eukaryota</taxon>
        <taxon>Metazoa</taxon>
        <taxon>Ecdysozoa</taxon>
        <taxon>Nematoda</taxon>
        <taxon>Chromadorea</taxon>
        <taxon>Rhabditida</taxon>
        <taxon>Spirurina</taxon>
        <taxon>Spiruromorpha</taxon>
        <taxon>Thelazioidea</taxon>
        <taxon>Thelaziidae</taxon>
        <taxon>Thelazia</taxon>
    </lineage>
</organism>
<feature type="transmembrane region" description="Helical" evidence="9">
    <location>
        <begin position="39"/>
        <end position="60"/>
    </location>
</feature>
<dbReference type="InterPro" id="IPR050866">
    <property type="entry name" value="CNG_cation_channel"/>
</dbReference>
<dbReference type="GO" id="GO:0044877">
    <property type="term" value="F:protein-containing complex binding"/>
    <property type="evidence" value="ECO:0007669"/>
    <property type="project" value="TreeGrafter"/>
</dbReference>
<keyword evidence="6 9" id="KW-0472">Membrane</keyword>
<dbReference type="PANTHER" id="PTHR45638:SF5">
    <property type="entry name" value="CYCLIC NUCLEOTIDE-BINDING DOMAIN-CONTAINING PROTEIN"/>
    <property type="match status" value="1"/>
</dbReference>
<dbReference type="SUPFAM" id="SSF81324">
    <property type="entry name" value="Voltage-gated potassium channels"/>
    <property type="match status" value="1"/>
</dbReference>
<dbReference type="PROSITE" id="PS00888">
    <property type="entry name" value="CNMP_BINDING_1"/>
    <property type="match status" value="1"/>
</dbReference>
<evidence type="ECO:0000256" key="2">
    <source>
        <dbReference type="ARBA" id="ARBA00022448"/>
    </source>
</evidence>
<dbReference type="InterPro" id="IPR000595">
    <property type="entry name" value="cNMP-bd_dom"/>
</dbReference>
<feature type="domain" description="Cyclic nucleotide-binding" evidence="10">
    <location>
        <begin position="305"/>
        <end position="413"/>
    </location>
</feature>
<reference evidence="13" key="1">
    <citation type="submission" date="2017-02" db="UniProtKB">
        <authorList>
            <consortium name="WormBaseParasite"/>
        </authorList>
    </citation>
    <scope>IDENTIFICATION</scope>
</reference>
<evidence type="ECO:0000313" key="11">
    <source>
        <dbReference type="EMBL" id="VDM96664.1"/>
    </source>
</evidence>
<keyword evidence="3 9" id="KW-0812">Transmembrane</keyword>
<dbReference type="SUPFAM" id="SSF51206">
    <property type="entry name" value="cAMP-binding domain-like"/>
    <property type="match status" value="1"/>
</dbReference>
<dbReference type="GO" id="GO:0005222">
    <property type="term" value="F:intracellularly cAMP-activated cation channel activity"/>
    <property type="evidence" value="ECO:0007669"/>
    <property type="project" value="TreeGrafter"/>
</dbReference>
<accession>A0A0N5CMC4</accession>
<keyword evidence="5" id="KW-0406">Ion transport</keyword>
<dbReference type="GO" id="GO:0030553">
    <property type="term" value="F:cGMP binding"/>
    <property type="evidence" value="ECO:0007669"/>
    <property type="project" value="TreeGrafter"/>
</dbReference>
<gene>
    <name evidence="11" type="ORF">TCLT_LOCUS1301</name>
</gene>
<evidence type="ECO:0000256" key="8">
    <source>
        <dbReference type="ARBA" id="ARBA00023303"/>
    </source>
</evidence>
<dbReference type="GO" id="GO:0017071">
    <property type="term" value="C:intracellular cyclic nucleotide activated cation channel complex"/>
    <property type="evidence" value="ECO:0007669"/>
    <property type="project" value="TreeGrafter"/>
</dbReference>
<dbReference type="WBParaSite" id="TCLT_0000130001-mRNA-1">
    <property type="protein sequence ID" value="TCLT_0000130001-mRNA-1"/>
    <property type="gene ID" value="TCLT_0000130001"/>
</dbReference>
<proteinExistence type="predicted"/>
<evidence type="ECO:0000313" key="12">
    <source>
        <dbReference type="Proteomes" id="UP000276776"/>
    </source>
</evidence>
<dbReference type="InterPro" id="IPR018488">
    <property type="entry name" value="cNMP-bd_CS"/>
</dbReference>
<evidence type="ECO:0000256" key="4">
    <source>
        <dbReference type="ARBA" id="ARBA00022989"/>
    </source>
</evidence>
<dbReference type="Gene3D" id="1.10.287.70">
    <property type="match status" value="1"/>
</dbReference>
<reference evidence="11 12" key="2">
    <citation type="submission" date="2018-11" db="EMBL/GenBank/DDBJ databases">
        <authorList>
            <consortium name="Pathogen Informatics"/>
        </authorList>
    </citation>
    <scope>NUCLEOTIDE SEQUENCE [LARGE SCALE GENOMIC DNA]</scope>
</reference>
<name>A0A0N5CMC4_THECL</name>
<keyword evidence="2" id="KW-0813">Transport</keyword>
<evidence type="ECO:0000256" key="9">
    <source>
        <dbReference type="SAM" id="Phobius"/>
    </source>
</evidence>
<dbReference type="Gene3D" id="2.60.120.10">
    <property type="entry name" value="Jelly Rolls"/>
    <property type="match status" value="1"/>
</dbReference>
<evidence type="ECO:0000259" key="10">
    <source>
        <dbReference type="PROSITE" id="PS50042"/>
    </source>
</evidence>
<dbReference type="GO" id="GO:0005223">
    <property type="term" value="F:intracellularly cGMP-activated cation channel activity"/>
    <property type="evidence" value="ECO:0007669"/>
    <property type="project" value="TreeGrafter"/>
</dbReference>
<feature type="transmembrane region" description="Helical" evidence="9">
    <location>
        <begin position="7"/>
        <end position="27"/>
    </location>
</feature>
<dbReference type="FunFam" id="2.60.120.10:FF:000020">
    <property type="entry name" value="Cyclic nucleotide-gated channel beta 3"/>
    <property type="match status" value="1"/>
</dbReference>
<evidence type="ECO:0000256" key="5">
    <source>
        <dbReference type="ARBA" id="ARBA00023065"/>
    </source>
</evidence>
<evidence type="ECO:0000256" key="3">
    <source>
        <dbReference type="ARBA" id="ARBA00022692"/>
    </source>
</evidence>
<dbReference type="STRING" id="103827.A0A0N5CMC4"/>
<evidence type="ECO:0000313" key="13">
    <source>
        <dbReference type="WBParaSite" id="TCLT_0000130001-mRNA-1"/>
    </source>
</evidence>
<dbReference type="Proteomes" id="UP000276776">
    <property type="component" value="Unassembled WGS sequence"/>
</dbReference>
<keyword evidence="12" id="KW-1185">Reference proteome</keyword>
<dbReference type="InterPro" id="IPR014710">
    <property type="entry name" value="RmlC-like_jellyroll"/>
</dbReference>
<dbReference type="CDD" id="cd00038">
    <property type="entry name" value="CAP_ED"/>
    <property type="match status" value="1"/>
</dbReference>
<keyword evidence="7" id="KW-1071">Ligand-gated ion channel</keyword>
<dbReference type="InterPro" id="IPR005821">
    <property type="entry name" value="Ion_trans_dom"/>
</dbReference>
<evidence type="ECO:0000256" key="1">
    <source>
        <dbReference type="ARBA" id="ARBA00004141"/>
    </source>
</evidence>
<protein>
    <submittedName>
        <fullName evidence="13">Cyclic nucleotide-binding domain-containing protein</fullName>
    </submittedName>
</protein>
<keyword evidence="4 9" id="KW-1133">Transmembrane helix</keyword>
<dbReference type="EMBL" id="UYYF01000155">
    <property type="protein sequence ID" value="VDM96664.1"/>
    <property type="molecule type" value="Genomic_DNA"/>
</dbReference>
<dbReference type="Pfam" id="PF00027">
    <property type="entry name" value="cNMP_binding"/>
    <property type="match status" value="1"/>
</dbReference>
<sequence>MKNECDYFYYWWSGIVSLACLYNYFMISIMIFEDVYQHFYFQWICTNIMTDLVFLLDIIVQARKGSGFCSKTFRVDVLAVIPFDLLLFLRNDLTLLRCNRLLKIYRIWNFDELTEIHTSLPNLFHFLKLTTTCIIIFHLNSCLYHVLNITYNFNTADIDDWIFSYDKILDPIFITEKSPNLPQVLSIDMNNQDWEDNVTKTISFSNFTKQYGLSFYWSALTLFALGEQPSPTYLLQFLFETVDTIIGLVIFAMIVGDVGNMISKMNIIKANFENTLDGCKQILPSRLYGDLIKHSNIDMLKKVELFQDCERNLLSELVLMLELEAFSSGDYVCREGDVGKEMYIVRKGQLQVINEDGGKVLDTLREGSVFGELSVLNVEGVIKNENRRRTITVRSVGFSELHILTKDSLWDILDDYPESKKILLQKGYFILFH</sequence>
<dbReference type="PANTHER" id="PTHR45638">
    <property type="entry name" value="CYCLIC NUCLEOTIDE-GATED CATION CHANNEL SUBUNIT A"/>
    <property type="match status" value="1"/>
</dbReference>
<dbReference type="AlphaFoldDB" id="A0A0N5CMC4"/>
<comment type="subcellular location">
    <subcellularLocation>
        <location evidence="1">Membrane</location>
        <topology evidence="1">Multi-pass membrane protein</topology>
    </subcellularLocation>
</comment>